<keyword evidence="1" id="KW-0812">Transmembrane</keyword>
<dbReference type="Proteomes" id="UP000236641">
    <property type="component" value="Unassembled WGS sequence"/>
</dbReference>
<name>A0A2K1DYL6_9FLAO</name>
<accession>A0A2K1DYL6</accession>
<gene>
    <name evidence="2" type="ORF">C1T31_09030</name>
</gene>
<keyword evidence="1" id="KW-0472">Membrane</keyword>
<dbReference type="AlphaFoldDB" id="A0A2K1DYL6"/>
<evidence type="ECO:0000256" key="1">
    <source>
        <dbReference type="SAM" id="Phobius"/>
    </source>
</evidence>
<comment type="caution">
    <text evidence="2">The sequence shown here is derived from an EMBL/GenBank/DDBJ whole genome shotgun (WGS) entry which is preliminary data.</text>
</comment>
<sequence length="229" mass="26977">MENKTSKYFKYAIGEIILVVIGILIALQINNWNNQRIESKLETSILKEILVNLKKDVVNLNSKISFNLNKEKANKEVIDHLMQKTSITDSLKLFYGTLNGRGNFEPITVAYENLKTRGVDIIKNDSLRIAISELYDFKYYYVTEDLRTDYEIIRELHESQVYLNIKTTYKDGQLFGEPHNIQDLQNNVYFHEALTQAILFYKYMNRMYQIGINENMELQQQIKKELNLK</sequence>
<protein>
    <submittedName>
        <fullName evidence="2">Uncharacterized protein</fullName>
    </submittedName>
</protein>
<evidence type="ECO:0000313" key="3">
    <source>
        <dbReference type="Proteomes" id="UP000236641"/>
    </source>
</evidence>
<dbReference type="RefSeq" id="WP_103052162.1">
    <property type="nucleotide sequence ID" value="NZ_POWF01000004.1"/>
</dbReference>
<dbReference type="Pfam" id="PF19578">
    <property type="entry name" value="DUF6090"/>
    <property type="match status" value="1"/>
</dbReference>
<keyword evidence="1" id="KW-1133">Transmembrane helix</keyword>
<proteinExistence type="predicted"/>
<organism evidence="2 3">
    <name type="scientific">Hanstruepera neustonica</name>
    <dbReference type="NCBI Taxonomy" id="1445657"/>
    <lineage>
        <taxon>Bacteria</taxon>
        <taxon>Pseudomonadati</taxon>
        <taxon>Bacteroidota</taxon>
        <taxon>Flavobacteriia</taxon>
        <taxon>Flavobacteriales</taxon>
        <taxon>Flavobacteriaceae</taxon>
        <taxon>Hanstruepera</taxon>
    </lineage>
</organism>
<dbReference type="OrthoDB" id="821805at2"/>
<reference evidence="2 3" key="1">
    <citation type="submission" date="2018-01" db="EMBL/GenBank/DDBJ databases">
        <title>The draft genome of Hanstruepera neustonica JCM19743.</title>
        <authorList>
            <person name="He R.-H."/>
            <person name="Du Z.-J."/>
        </authorList>
    </citation>
    <scope>NUCLEOTIDE SEQUENCE [LARGE SCALE GENOMIC DNA]</scope>
    <source>
        <strain evidence="2 3">JCM19743</strain>
    </source>
</reference>
<evidence type="ECO:0000313" key="2">
    <source>
        <dbReference type="EMBL" id="PNQ73122.1"/>
    </source>
</evidence>
<dbReference type="EMBL" id="POWF01000004">
    <property type="protein sequence ID" value="PNQ73122.1"/>
    <property type="molecule type" value="Genomic_DNA"/>
</dbReference>
<keyword evidence="3" id="KW-1185">Reference proteome</keyword>
<dbReference type="InterPro" id="IPR045749">
    <property type="entry name" value="DUF6090"/>
</dbReference>
<feature type="transmembrane region" description="Helical" evidence="1">
    <location>
        <begin position="12"/>
        <end position="29"/>
    </location>
</feature>